<dbReference type="Proteomes" id="UP001652625">
    <property type="component" value="Chromosome 09"/>
</dbReference>
<dbReference type="RefSeq" id="XP_065662463.1">
    <property type="nucleotide sequence ID" value="XM_065806391.1"/>
</dbReference>
<dbReference type="GeneID" id="105848240"/>
<protein>
    <submittedName>
        <fullName evidence="2">Uncharacterized protein LOC105848240 isoform X2</fullName>
    </submittedName>
</protein>
<evidence type="ECO:0000313" key="1">
    <source>
        <dbReference type="Proteomes" id="UP001652625"/>
    </source>
</evidence>
<proteinExistence type="predicted"/>
<reference evidence="2" key="1">
    <citation type="submission" date="2025-08" db="UniProtKB">
        <authorList>
            <consortium name="RefSeq"/>
        </authorList>
    </citation>
    <scope>IDENTIFICATION</scope>
</reference>
<name>A0ABM4CL15_HYDVU</name>
<organism evidence="1 2">
    <name type="scientific">Hydra vulgaris</name>
    <name type="common">Hydra</name>
    <name type="synonym">Hydra attenuata</name>
    <dbReference type="NCBI Taxonomy" id="6087"/>
    <lineage>
        <taxon>Eukaryota</taxon>
        <taxon>Metazoa</taxon>
        <taxon>Cnidaria</taxon>
        <taxon>Hydrozoa</taxon>
        <taxon>Hydroidolina</taxon>
        <taxon>Anthoathecata</taxon>
        <taxon>Aplanulata</taxon>
        <taxon>Hydridae</taxon>
        <taxon>Hydra</taxon>
    </lineage>
</organism>
<keyword evidence="1" id="KW-1185">Reference proteome</keyword>
<gene>
    <name evidence="2" type="primary">LOC105848240</name>
</gene>
<sequence length="102" mass="12177">MDLRIGGVLGHHTLSRELYAIHRNQKSYLMFHNIYKKWLAVTKDDFVTNIVNNLDWSNVKSFVEDLEYSVSFATKQWMGKKDGLYFKSLTNNTWVQRFKWNV</sequence>
<evidence type="ECO:0000313" key="2">
    <source>
        <dbReference type="RefSeq" id="XP_065662463.1"/>
    </source>
</evidence>
<accession>A0ABM4CL15</accession>